<dbReference type="EC" id="2.5.1.60" evidence="6"/>
<evidence type="ECO:0000256" key="4">
    <source>
        <dbReference type="ARBA" id="ARBA00022737"/>
    </source>
</evidence>
<reference evidence="8" key="1">
    <citation type="submission" date="2021-01" db="EMBL/GenBank/DDBJ databases">
        <authorList>
            <person name="Corre E."/>
            <person name="Pelletier E."/>
            <person name="Niang G."/>
            <person name="Scheremetjew M."/>
            <person name="Finn R."/>
            <person name="Kale V."/>
            <person name="Holt S."/>
            <person name="Cochrane G."/>
            <person name="Meng A."/>
            <person name="Brown T."/>
            <person name="Cohen L."/>
        </authorList>
    </citation>
    <scope>NUCLEOTIDE SEQUENCE</scope>
    <source>
        <strain evidence="8">SAG 63-3</strain>
    </source>
</reference>
<dbReference type="SUPFAM" id="SSF48439">
    <property type="entry name" value="Protein prenylyltransferase"/>
    <property type="match status" value="1"/>
</dbReference>
<dbReference type="InterPro" id="IPR002088">
    <property type="entry name" value="Prenyl_trans_a"/>
</dbReference>
<proteinExistence type="inferred from homology"/>
<gene>
    <name evidence="8" type="ORF">PPAR00522_LOCUS12299</name>
</gene>
<evidence type="ECO:0000313" key="8">
    <source>
        <dbReference type="EMBL" id="CAD8776239.1"/>
    </source>
</evidence>
<dbReference type="GO" id="GO:0004663">
    <property type="term" value="F:Rab geranylgeranyltransferase activity"/>
    <property type="evidence" value="ECO:0007669"/>
    <property type="project" value="UniProtKB-UniRule"/>
</dbReference>
<keyword evidence="2 6" id="KW-0637">Prenyltransferase</keyword>
<protein>
    <recommendedName>
        <fullName evidence="6">Geranylgeranyl transferase type-2 subunit alpha</fullName>
        <ecNumber evidence="6">2.5.1.60</ecNumber>
    </recommendedName>
    <alternativeName>
        <fullName evidence="6">Geranylgeranyl transferase type II subunit alpha</fullName>
    </alternativeName>
</protein>
<evidence type="ECO:0000256" key="5">
    <source>
        <dbReference type="ARBA" id="ARBA00047658"/>
    </source>
</evidence>
<evidence type="ECO:0000256" key="6">
    <source>
        <dbReference type="RuleBase" id="RU367120"/>
    </source>
</evidence>
<keyword evidence="3 6" id="KW-0808">Transferase</keyword>
<feature type="compositionally biased region" description="Pro residues" evidence="7">
    <location>
        <begin position="391"/>
        <end position="401"/>
    </location>
</feature>
<evidence type="ECO:0000256" key="3">
    <source>
        <dbReference type="ARBA" id="ARBA00022679"/>
    </source>
</evidence>
<feature type="compositionally biased region" description="Low complexity" evidence="7">
    <location>
        <begin position="370"/>
        <end position="390"/>
    </location>
</feature>
<sequence>MHGRPRSYKHKLQNSDAQKKKVEAIKQGTALVLKCRNLGVYNDVVINASSKLLKVVPEVYTLWNFRREALEPIYKKGGVEAAAANAFELDLTTHCLRENPKSYSTWYHRKWVVLHGLSDLDAEFSLITKALSEDQRNFHAWNYRFFLAGLTRCTARDELAFSRLKVDRDFSNYSAWHYRTLLLPKVYSSSNYFTSIHSSTSTSTNNSKDGNGLEFDGSSPLSVAISGAEQGSQACVLPADVFAEEFDLVHQAFATDAQDQSPWIYYQWLLGNLRSTIEQVGKTKGREGGDGEGDELKTVLASSPLPPIPTREEVRALLEMEADHLQEDLEVRPNSKWPTLMQARVLEMAAEIHFHLFSDPKMSPLDAASSRDPCLTSSSSSSPSLGAPVLSPSPPFIPSPSSPLSASPLDLLSHVRRNYKRLIEMDPMRRGFYADALAAAEAKIGALVAADGVNGIKLGSS</sequence>
<dbReference type="AlphaFoldDB" id="A0A7S0V800"/>
<dbReference type="PANTHER" id="PTHR11129:SF2">
    <property type="entry name" value="GERANYLGERANYL TRANSFERASE TYPE-2 SUBUNIT ALPHA"/>
    <property type="match status" value="1"/>
</dbReference>
<dbReference type="GO" id="GO:0005968">
    <property type="term" value="C:Rab-protein geranylgeranyltransferase complex"/>
    <property type="evidence" value="ECO:0007669"/>
    <property type="project" value="TreeGrafter"/>
</dbReference>
<name>A0A7S0V800_9CHLO</name>
<dbReference type="EMBL" id="HBFM01018904">
    <property type="protein sequence ID" value="CAD8776239.1"/>
    <property type="molecule type" value="Transcribed_RNA"/>
</dbReference>
<dbReference type="GO" id="GO:0097354">
    <property type="term" value="P:prenylation"/>
    <property type="evidence" value="ECO:0007669"/>
    <property type="project" value="UniProtKB-UniRule"/>
</dbReference>
<comment type="similarity">
    <text evidence="1 6">Belongs to the protein prenyltransferase subunit alpha family.</text>
</comment>
<feature type="region of interest" description="Disordered" evidence="7">
    <location>
        <begin position="367"/>
        <end position="405"/>
    </location>
</feature>
<dbReference type="Pfam" id="PF01239">
    <property type="entry name" value="PPTA"/>
    <property type="match status" value="4"/>
</dbReference>
<dbReference type="PROSITE" id="PS51147">
    <property type="entry name" value="PFTA"/>
    <property type="match status" value="4"/>
</dbReference>
<evidence type="ECO:0000256" key="1">
    <source>
        <dbReference type="ARBA" id="ARBA00006734"/>
    </source>
</evidence>
<feature type="compositionally biased region" description="Basic and acidic residues" evidence="7">
    <location>
        <begin position="284"/>
        <end position="297"/>
    </location>
</feature>
<comment type="catalytic activity">
    <reaction evidence="5 6">
        <text>geranylgeranyl diphosphate + L-cysteinyl-[protein] = S-geranylgeranyl-L-cysteinyl-[protein] + diphosphate</text>
        <dbReference type="Rhea" id="RHEA:21240"/>
        <dbReference type="Rhea" id="RHEA-COMP:10131"/>
        <dbReference type="Rhea" id="RHEA-COMP:11537"/>
        <dbReference type="ChEBI" id="CHEBI:29950"/>
        <dbReference type="ChEBI" id="CHEBI:33019"/>
        <dbReference type="ChEBI" id="CHEBI:57533"/>
        <dbReference type="ChEBI" id="CHEBI:86021"/>
        <dbReference type="EC" id="2.5.1.60"/>
    </reaction>
</comment>
<evidence type="ECO:0000256" key="2">
    <source>
        <dbReference type="ARBA" id="ARBA00022602"/>
    </source>
</evidence>
<organism evidence="8">
    <name type="scientific">Polytomella parva</name>
    <dbReference type="NCBI Taxonomy" id="51329"/>
    <lineage>
        <taxon>Eukaryota</taxon>
        <taxon>Viridiplantae</taxon>
        <taxon>Chlorophyta</taxon>
        <taxon>core chlorophytes</taxon>
        <taxon>Chlorophyceae</taxon>
        <taxon>CS clade</taxon>
        <taxon>Chlamydomonadales</taxon>
        <taxon>Chlamydomonadaceae</taxon>
        <taxon>Polytomella</taxon>
    </lineage>
</organism>
<feature type="region of interest" description="Disordered" evidence="7">
    <location>
        <begin position="282"/>
        <end position="305"/>
    </location>
</feature>
<accession>A0A7S0V800</accession>
<keyword evidence="4" id="KW-0677">Repeat</keyword>
<dbReference type="PANTHER" id="PTHR11129">
    <property type="entry name" value="PROTEIN FARNESYLTRANSFERASE ALPHA SUBUNIT/RAB GERANYLGERANYL TRANSFERASE ALPHA SUBUNIT"/>
    <property type="match status" value="1"/>
</dbReference>
<evidence type="ECO:0000256" key="7">
    <source>
        <dbReference type="SAM" id="MobiDB-lite"/>
    </source>
</evidence>
<dbReference type="Gene3D" id="1.25.40.120">
    <property type="entry name" value="Protein prenylyltransferase"/>
    <property type="match status" value="1"/>
</dbReference>
<comment type="function">
    <text evidence="6">Catalyzes the transfer of a geranyl-geranyl moiety from geranyl-geranyl pyrophosphate to cysteines occuring in specific C-terminal amino acid sequences.</text>
</comment>